<gene>
    <name evidence="2" type="ORF">ACFQ2K_15535</name>
</gene>
<accession>A0ABW2WW18</accession>
<keyword evidence="3" id="KW-1185">Reference proteome</keyword>
<dbReference type="Pfam" id="PF13191">
    <property type="entry name" value="AAA_16"/>
    <property type="match status" value="1"/>
</dbReference>
<feature type="domain" description="Orc1-like AAA ATPase" evidence="1">
    <location>
        <begin position="3"/>
        <end position="79"/>
    </location>
</feature>
<dbReference type="InterPro" id="IPR027417">
    <property type="entry name" value="P-loop_NTPase"/>
</dbReference>
<evidence type="ECO:0000259" key="1">
    <source>
        <dbReference type="Pfam" id="PF13191"/>
    </source>
</evidence>
<protein>
    <submittedName>
        <fullName evidence="2">AAA family ATPase</fullName>
    </submittedName>
</protein>
<dbReference type="EMBL" id="JBHTGL010000008">
    <property type="protein sequence ID" value="MFD0623974.1"/>
    <property type="molecule type" value="Genomic_DNA"/>
</dbReference>
<reference evidence="3" key="1">
    <citation type="journal article" date="2019" name="Int. J. Syst. Evol. Microbiol.">
        <title>The Global Catalogue of Microorganisms (GCM) 10K type strain sequencing project: providing services to taxonomists for standard genome sequencing and annotation.</title>
        <authorList>
            <consortium name="The Broad Institute Genomics Platform"/>
            <consortium name="The Broad Institute Genome Sequencing Center for Infectious Disease"/>
            <person name="Wu L."/>
            <person name="Ma J."/>
        </authorList>
    </citation>
    <scope>NUCLEOTIDE SEQUENCE [LARGE SCALE GENOMIC DNA]</scope>
    <source>
        <strain evidence="3">JCM 12607</strain>
    </source>
</reference>
<sequence length="96" mass="10313">MQGRAKEQCHIRRMLADARRGESNCLLLHGEAGIGKTTLLDYAVAHAEGVSVLRVEGIESEMELAFGGLHQLLLPVLDRLDLLPPPQAGPCGRSSA</sequence>
<organism evidence="2 3">
    <name type="scientific">Streptomyces sanglieri</name>
    <dbReference type="NCBI Taxonomy" id="193460"/>
    <lineage>
        <taxon>Bacteria</taxon>
        <taxon>Bacillati</taxon>
        <taxon>Actinomycetota</taxon>
        <taxon>Actinomycetes</taxon>
        <taxon>Kitasatosporales</taxon>
        <taxon>Streptomycetaceae</taxon>
        <taxon>Streptomyces</taxon>
    </lineage>
</organism>
<evidence type="ECO:0000313" key="2">
    <source>
        <dbReference type="EMBL" id="MFD0623974.1"/>
    </source>
</evidence>
<dbReference type="SUPFAM" id="SSF52540">
    <property type="entry name" value="P-loop containing nucleoside triphosphate hydrolases"/>
    <property type="match status" value="1"/>
</dbReference>
<name>A0ABW2WW18_9ACTN</name>
<dbReference type="InterPro" id="IPR041664">
    <property type="entry name" value="AAA_16"/>
</dbReference>
<evidence type="ECO:0000313" key="3">
    <source>
        <dbReference type="Proteomes" id="UP001596915"/>
    </source>
</evidence>
<comment type="caution">
    <text evidence="2">The sequence shown here is derived from an EMBL/GenBank/DDBJ whole genome shotgun (WGS) entry which is preliminary data.</text>
</comment>
<dbReference type="Proteomes" id="UP001596915">
    <property type="component" value="Unassembled WGS sequence"/>
</dbReference>
<proteinExistence type="predicted"/>
<dbReference type="Gene3D" id="3.40.50.300">
    <property type="entry name" value="P-loop containing nucleotide triphosphate hydrolases"/>
    <property type="match status" value="1"/>
</dbReference>